<gene>
    <name evidence="2" type="ORF">PAECIP111891_05195</name>
</gene>
<sequence>MILYPPERFDINEWFTLISLAVLLTVAILLPKRFSPLSIIVYTVFTVFISQTVDSLIAVKPFDLYDVNDSSKYEVMDIVIYYLNYPPFTYIFLWFYDKWKLKGIYRNLYIIGFSLISVFFEWLAHLCHVFTYKGWKLWYSPFIYIVIFISYIFVFHLTENLLNPNQIKKSKA</sequence>
<keyword evidence="1" id="KW-0472">Membrane</keyword>
<feature type="transmembrane region" description="Helical" evidence="1">
    <location>
        <begin position="108"/>
        <end position="131"/>
    </location>
</feature>
<proteinExistence type="predicted"/>
<protein>
    <submittedName>
        <fullName evidence="2">Uncharacterized protein</fullName>
    </submittedName>
</protein>
<feature type="transmembrane region" description="Helical" evidence="1">
    <location>
        <begin position="79"/>
        <end position="96"/>
    </location>
</feature>
<evidence type="ECO:0000313" key="2">
    <source>
        <dbReference type="EMBL" id="CAH1221479.1"/>
    </source>
</evidence>
<name>A0ABN8GZ15_9BACL</name>
<feature type="transmembrane region" description="Helical" evidence="1">
    <location>
        <begin position="37"/>
        <end position="59"/>
    </location>
</feature>
<evidence type="ECO:0000256" key="1">
    <source>
        <dbReference type="SAM" id="Phobius"/>
    </source>
</evidence>
<dbReference type="Proteomes" id="UP000838821">
    <property type="component" value="Unassembled WGS sequence"/>
</dbReference>
<comment type="caution">
    <text evidence="2">The sequence shown here is derived from an EMBL/GenBank/DDBJ whole genome shotgun (WGS) entry which is preliminary data.</text>
</comment>
<organism evidence="2 3">
    <name type="scientific">Paenibacillus allorhizoplanae</name>
    <dbReference type="NCBI Taxonomy" id="2905648"/>
    <lineage>
        <taxon>Bacteria</taxon>
        <taxon>Bacillati</taxon>
        <taxon>Bacillota</taxon>
        <taxon>Bacilli</taxon>
        <taxon>Bacillales</taxon>
        <taxon>Paenibacillaceae</taxon>
        <taxon>Paenibacillus</taxon>
    </lineage>
</organism>
<reference evidence="2" key="1">
    <citation type="submission" date="2022-01" db="EMBL/GenBank/DDBJ databases">
        <authorList>
            <person name="Criscuolo A."/>
        </authorList>
    </citation>
    <scope>NUCLEOTIDE SEQUENCE</scope>
    <source>
        <strain evidence="2">CIP111891</strain>
    </source>
</reference>
<evidence type="ECO:0000313" key="3">
    <source>
        <dbReference type="Proteomes" id="UP000838821"/>
    </source>
</evidence>
<feature type="transmembrane region" description="Helical" evidence="1">
    <location>
        <begin position="137"/>
        <end position="158"/>
    </location>
</feature>
<accession>A0ABN8GZ15</accession>
<keyword evidence="1" id="KW-0812">Transmembrane</keyword>
<keyword evidence="1" id="KW-1133">Transmembrane helix</keyword>
<feature type="transmembrane region" description="Helical" evidence="1">
    <location>
        <begin position="14"/>
        <end position="30"/>
    </location>
</feature>
<dbReference type="EMBL" id="CAKMMW010000020">
    <property type="protein sequence ID" value="CAH1221479.1"/>
    <property type="molecule type" value="Genomic_DNA"/>
</dbReference>
<keyword evidence="3" id="KW-1185">Reference proteome</keyword>